<dbReference type="PATRIC" id="fig|1705565.3.peg.2071"/>
<dbReference type="Proteomes" id="UP000036932">
    <property type="component" value="Unassembled WGS sequence"/>
</dbReference>
<gene>
    <name evidence="2" type="ORF">AM231_01140</name>
</gene>
<name>A0A0M1P0A3_9BACL</name>
<reference evidence="3" key="1">
    <citation type="submission" date="2015-08" db="EMBL/GenBank/DDBJ databases">
        <title>Genome sequencing project for genomic taxonomy and phylogenomics of Bacillus-like bacteria.</title>
        <authorList>
            <person name="Liu B."/>
            <person name="Wang J."/>
            <person name="Zhu Y."/>
            <person name="Liu G."/>
            <person name="Chen Q."/>
            <person name="Chen Z."/>
            <person name="Lan J."/>
            <person name="Che J."/>
            <person name="Ge C."/>
            <person name="Shi H."/>
            <person name="Pan Z."/>
            <person name="Liu X."/>
        </authorList>
    </citation>
    <scope>NUCLEOTIDE SEQUENCE [LARGE SCALE GENOMIC DNA]</scope>
    <source>
        <strain evidence="3">FJAT-22460</strain>
    </source>
</reference>
<sequence>MYSNYYQVPRAVTQQRITMQQAQEIALARVPGQIVHVDMDLEHGVMVYEIFIQTADNRLFEVEILARSGRILSVEEEDDVD</sequence>
<dbReference type="Gene3D" id="3.10.450.40">
    <property type="match status" value="1"/>
</dbReference>
<comment type="caution">
    <text evidence="2">The sequence shown here is derived from an EMBL/GenBank/DDBJ whole genome shotgun (WGS) entry which is preliminary data.</text>
</comment>
<evidence type="ECO:0000313" key="2">
    <source>
        <dbReference type="EMBL" id="KOR87876.1"/>
    </source>
</evidence>
<evidence type="ECO:0000259" key="1">
    <source>
        <dbReference type="Pfam" id="PF03413"/>
    </source>
</evidence>
<protein>
    <submittedName>
        <fullName evidence="2">Peptidase M4</fullName>
    </submittedName>
</protein>
<dbReference type="OrthoDB" id="1919149at2"/>
<organism evidence="2 3">
    <name type="scientific">Paenibacillus solani</name>
    <dbReference type="NCBI Taxonomy" id="1705565"/>
    <lineage>
        <taxon>Bacteria</taxon>
        <taxon>Bacillati</taxon>
        <taxon>Bacillota</taxon>
        <taxon>Bacilli</taxon>
        <taxon>Bacillales</taxon>
        <taxon>Paenibacillaceae</taxon>
        <taxon>Paenibacillus</taxon>
    </lineage>
</organism>
<feature type="domain" description="PepSY" evidence="1">
    <location>
        <begin position="16"/>
        <end position="75"/>
    </location>
</feature>
<dbReference type="AlphaFoldDB" id="A0A0M1P0A3"/>
<keyword evidence="3" id="KW-1185">Reference proteome</keyword>
<evidence type="ECO:0000313" key="3">
    <source>
        <dbReference type="Proteomes" id="UP000036932"/>
    </source>
</evidence>
<dbReference type="Pfam" id="PF03413">
    <property type="entry name" value="PepSY"/>
    <property type="match status" value="1"/>
</dbReference>
<accession>A0A0M1P0A3</accession>
<proteinExistence type="predicted"/>
<dbReference type="EMBL" id="LIUT01000001">
    <property type="protein sequence ID" value="KOR87876.1"/>
    <property type="molecule type" value="Genomic_DNA"/>
</dbReference>
<dbReference type="RefSeq" id="WP_053489752.1">
    <property type="nucleotide sequence ID" value="NZ_LIUT01000001.1"/>
</dbReference>
<dbReference type="InterPro" id="IPR025711">
    <property type="entry name" value="PepSY"/>
</dbReference>